<dbReference type="AlphaFoldDB" id="A0A421BNS4"/>
<evidence type="ECO:0000313" key="4">
    <source>
        <dbReference type="Proteomes" id="UP000279673"/>
    </source>
</evidence>
<proteinExistence type="predicted"/>
<feature type="transmembrane region" description="Helical" evidence="1">
    <location>
        <begin position="153"/>
        <end position="174"/>
    </location>
</feature>
<feature type="transmembrane region" description="Helical" evidence="1">
    <location>
        <begin position="37"/>
        <end position="56"/>
    </location>
</feature>
<feature type="transmembrane region" description="Helical" evidence="1">
    <location>
        <begin position="265"/>
        <end position="284"/>
    </location>
</feature>
<dbReference type="RefSeq" id="WP_121533525.1">
    <property type="nucleotide sequence ID" value="NZ_RCHI01000008.1"/>
</dbReference>
<dbReference type="Pfam" id="PF00892">
    <property type="entry name" value="EamA"/>
    <property type="match status" value="2"/>
</dbReference>
<organism evidence="3 4">
    <name type="scientific">Paenirhodobacter hankyongi</name>
    <dbReference type="NCBI Taxonomy" id="2294033"/>
    <lineage>
        <taxon>Bacteria</taxon>
        <taxon>Pseudomonadati</taxon>
        <taxon>Pseudomonadota</taxon>
        <taxon>Alphaproteobacteria</taxon>
        <taxon>Rhodobacterales</taxon>
        <taxon>Rhodobacter group</taxon>
        <taxon>Paenirhodobacter</taxon>
    </lineage>
</organism>
<dbReference type="SUPFAM" id="SSF103481">
    <property type="entry name" value="Multidrug resistance efflux transporter EmrE"/>
    <property type="match status" value="2"/>
</dbReference>
<comment type="caution">
    <text evidence="3">The sequence shown here is derived from an EMBL/GenBank/DDBJ whole genome shotgun (WGS) entry which is preliminary data.</text>
</comment>
<accession>A0A421BNS4</accession>
<feature type="domain" description="EamA" evidence="2">
    <location>
        <begin position="157"/>
        <end position="279"/>
    </location>
</feature>
<dbReference type="Proteomes" id="UP000279673">
    <property type="component" value="Unassembled WGS sequence"/>
</dbReference>
<dbReference type="InterPro" id="IPR000620">
    <property type="entry name" value="EamA_dom"/>
</dbReference>
<keyword evidence="4" id="KW-1185">Reference proteome</keyword>
<gene>
    <name evidence="3" type="ORF">DYS74_10345</name>
</gene>
<feature type="transmembrane region" description="Helical" evidence="1">
    <location>
        <begin position="242"/>
        <end position="259"/>
    </location>
</feature>
<protein>
    <submittedName>
        <fullName evidence="3">DMT family transporter</fullName>
    </submittedName>
</protein>
<feature type="transmembrane region" description="Helical" evidence="1">
    <location>
        <begin position="103"/>
        <end position="120"/>
    </location>
</feature>
<feature type="transmembrane region" description="Helical" evidence="1">
    <location>
        <begin position="127"/>
        <end position="147"/>
    </location>
</feature>
<dbReference type="PANTHER" id="PTHR22911:SF103">
    <property type="entry name" value="BLR2811 PROTEIN"/>
    <property type="match status" value="1"/>
</dbReference>
<feature type="domain" description="EamA" evidence="2">
    <location>
        <begin position="8"/>
        <end position="142"/>
    </location>
</feature>
<evidence type="ECO:0000313" key="3">
    <source>
        <dbReference type="EMBL" id="RLL64719.1"/>
    </source>
</evidence>
<dbReference type="PANTHER" id="PTHR22911">
    <property type="entry name" value="ACYL-MALONYL CONDENSING ENZYME-RELATED"/>
    <property type="match status" value="1"/>
</dbReference>
<dbReference type="EMBL" id="RCHI01000008">
    <property type="protein sequence ID" value="RLL64719.1"/>
    <property type="molecule type" value="Genomic_DNA"/>
</dbReference>
<reference evidence="3 4" key="1">
    <citation type="submission" date="2018-10" db="EMBL/GenBank/DDBJ databases">
        <title>Rhodobacter sp . BO-81.</title>
        <authorList>
            <person name="Im W.T."/>
        </authorList>
    </citation>
    <scope>NUCLEOTIDE SEQUENCE [LARGE SCALE GENOMIC DNA]</scope>
    <source>
        <strain evidence="3 4">BO-81</strain>
    </source>
</reference>
<keyword evidence="1" id="KW-1133">Transmembrane helix</keyword>
<name>A0A421BNS4_9RHOB</name>
<sequence>MTEQNTRLGVAMMVAVTFIFAAQDGISRHLAGAYNVYLVVMIRYWVFALFVLGLALRSAGGLKGALRTKHPLMQSLRGVLLVLEIWVAIIAFVKLGLVESHSIFISYPLIVAALSGPVLGEKVGWRRWLAIATGFVGVTIILAPGSGVFRPEALIPLAGAIMFAIYALATRWVARDDSGEVSFFWTGITGALTATAGGIWFWQPMSAGDWGWMSLLCLTAIAGHWLMIRAYEIAEASALQPIAYLQLVFGAIFGITIFGDVLRPNVALGAAVTVGAGLFTLWRARRAAQR</sequence>
<keyword evidence="1" id="KW-0472">Membrane</keyword>
<evidence type="ECO:0000259" key="2">
    <source>
        <dbReference type="Pfam" id="PF00892"/>
    </source>
</evidence>
<feature type="transmembrane region" description="Helical" evidence="1">
    <location>
        <begin position="181"/>
        <end position="204"/>
    </location>
</feature>
<dbReference type="InterPro" id="IPR037185">
    <property type="entry name" value="EmrE-like"/>
</dbReference>
<evidence type="ECO:0000256" key="1">
    <source>
        <dbReference type="SAM" id="Phobius"/>
    </source>
</evidence>
<feature type="transmembrane region" description="Helical" evidence="1">
    <location>
        <begin position="210"/>
        <end position="230"/>
    </location>
</feature>
<keyword evidence="1" id="KW-0812">Transmembrane</keyword>
<dbReference type="GO" id="GO:0016020">
    <property type="term" value="C:membrane"/>
    <property type="evidence" value="ECO:0007669"/>
    <property type="project" value="InterPro"/>
</dbReference>
<feature type="transmembrane region" description="Helical" evidence="1">
    <location>
        <begin position="76"/>
        <end position="97"/>
    </location>
</feature>